<protein>
    <submittedName>
        <fullName evidence="2">Uncharacterized protein</fullName>
    </submittedName>
</protein>
<dbReference type="InterPro" id="IPR032238">
    <property type="entry name" value="ATP-synth_Z"/>
</dbReference>
<proteinExistence type="predicted"/>
<keyword evidence="1" id="KW-1133">Transmembrane helix</keyword>
<dbReference type="Proteomes" id="UP000626092">
    <property type="component" value="Unassembled WGS sequence"/>
</dbReference>
<evidence type="ECO:0000313" key="2">
    <source>
        <dbReference type="EMBL" id="KAF7152022.1"/>
    </source>
</evidence>
<dbReference type="Pfam" id="PF16594">
    <property type="entry name" value="ATP-synt_Z"/>
    <property type="match status" value="1"/>
</dbReference>
<accession>A0A834LVC1</accession>
<dbReference type="AlphaFoldDB" id="A0A834LVC1"/>
<feature type="transmembrane region" description="Helical" evidence="1">
    <location>
        <begin position="59"/>
        <end position="80"/>
    </location>
</feature>
<keyword evidence="1" id="KW-0812">Transmembrane</keyword>
<dbReference type="PANTHER" id="PTHR35165">
    <property type="entry name" value="OS08G0113900 PROTEIN"/>
    <property type="match status" value="1"/>
</dbReference>
<gene>
    <name evidence="2" type="ORF">RHSIM_Rhsim01G0178600</name>
</gene>
<dbReference type="PANTHER" id="PTHR35165:SF1">
    <property type="entry name" value="OS04G0577375 PROTEIN"/>
    <property type="match status" value="1"/>
</dbReference>
<reference evidence="2" key="1">
    <citation type="submission" date="2019-11" db="EMBL/GenBank/DDBJ databases">
        <authorList>
            <person name="Liu Y."/>
            <person name="Hou J."/>
            <person name="Li T.-Q."/>
            <person name="Guan C.-H."/>
            <person name="Wu X."/>
            <person name="Wu H.-Z."/>
            <person name="Ling F."/>
            <person name="Zhang R."/>
            <person name="Shi X.-G."/>
            <person name="Ren J.-P."/>
            <person name="Chen E.-F."/>
            <person name="Sun J.-M."/>
        </authorList>
    </citation>
    <scope>NUCLEOTIDE SEQUENCE</scope>
    <source>
        <strain evidence="2">Adult_tree_wgs_1</strain>
        <tissue evidence="2">Leaves</tissue>
    </source>
</reference>
<feature type="transmembrane region" description="Helical" evidence="1">
    <location>
        <begin position="27"/>
        <end position="47"/>
    </location>
</feature>
<name>A0A834LVC1_RHOSS</name>
<sequence length="145" mass="15688">MGSLEISDKEEVGVNRHDKIPKIVKRCIGFLGALLVSIVGGMILVVWGLKFHQTYTQLWMVPVGLIILVTPVIVSVSSFVSDINSPKEGDDHGGVPSVYLKSQQQHGGSNWASVTFPSWLKTAVGKLEYKRSPTALIPMGICCGP</sequence>
<keyword evidence="3" id="KW-1185">Reference proteome</keyword>
<evidence type="ECO:0000313" key="3">
    <source>
        <dbReference type="Proteomes" id="UP000626092"/>
    </source>
</evidence>
<keyword evidence="1" id="KW-0472">Membrane</keyword>
<organism evidence="2 3">
    <name type="scientific">Rhododendron simsii</name>
    <name type="common">Sims's rhododendron</name>
    <dbReference type="NCBI Taxonomy" id="118357"/>
    <lineage>
        <taxon>Eukaryota</taxon>
        <taxon>Viridiplantae</taxon>
        <taxon>Streptophyta</taxon>
        <taxon>Embryophyta</taxon>
        <taxon>Tracheophyta</taxon>
        <taxon>Spermatophyta</taxon>
        <taxon>Magnoliopsida</taxon>
        <taxon>eudicotyledons</taxon>
        <taxon>Gunneridae</taxon>
        <taxon>Pentapetalae</taxon>
        <taxon>asterids</taxon>
        <taxon>Ericales</taxon>
        <taxon>Ericaceae</taxon>
        <taxon>Ericoideae</taxon>
        <taxon>Rhodoreae</taxon>
        <taxon>Rhododendron</taxon>
    </lineage>
</organism>
<dbReference type="OrthoDB" id="1423823at2759"/>
<comment type="caution">
    <text evidence="2">The sequence shown here is derived from an EMBL/GenBank/DDBJ whole genome shotgun (WGS) entry which is preliminary data.</text>
</comment>
<evidence type="ECO:0000256" key="1">
    <source>
        <dbReference type="SAM" id="Phobius"/>
    </source>
</evidence>
<dbReference type="EMBL" id="WJXA01000001">
    <property type="protein sequence ID" value="KAF7152022.1"/>
    <property type="molecule type" value="Genomic_DNA"/>
</dbReference>